<protein>
    <submittedName>
        <fullName evidence="1">Uncharacterized protein</fullName>
    </submittedName>
</protein>
<accession>A0ACB7H591</accession>
<keyword evidence="2" id="KW-1185">Reference proteome</keyword>
<evidence type="ECO:0000313" key="2">
    <source>
        <dbReference type="Proteomes" id="UP000091857"/>
    </source>
</evidence>
<sequence>MANNKKSHILANCPFLLVSKSPVCCSCPKMSSNGSKRVSFSPDVHEKPIFFPKHGGGIRVATHRKRVAGIFSFRLPRSSKFSPARILRRLSAKVARVLRFVSMRRKSSRKVSSASLARSRSLADAIDSQRAEAIEDCIEFLNSSSSLQRSNSVSTNSC</sequence>
<dbReference type="Proteomes" id="UP000091857">
    <property type="component" value="Chromosome 9"/>
</dbReference>
<proteinExistence type="predicted"/>
<comment type="caution">
    <text evidence="1">The sequence shown here is derived from an EMBL/GenBank/DDBJ whole genome shotgun (WGS) entry which is preliminary data.</text>
</comment>
<gene>
    <name evidence="1" type="ORF">MANES_09G103100v8</name>
</gene>
<name>A0ACB7H591_MANES</name>
<reference evidence="2" key="1">
    <citation type="journal article" date="2016" name="Nat. Biotechnol.">
        <title>Sequencing wild and cultivated cassava and related species reveals extensive interspecific hybridization and genetic diversity.</title>
        <authorList>
            <person name="Bredeson J.V."/>
            <person name="Lyons J.B."/>
            <person name="Prochnik S.E."/>
            <person name="Wu G.A."/>
            <person name="Ha C.M."/>
            <person name="Edsinger-Gonzales E."/>
            <person name="Grimwood J."/>
            <person name="Schmutz J."/>
            <person name="Rabbi I.Y."/>
            <person name="Egesi C."/>
            <person name="Nauluvula P."/>
            <person name="Lebot V."/>
            <person name="Ndunguru J."/>
            <person name="Mkamilo G."/>
            <person name="Bart R.S."/>
            <person name="Setter T.L."/>
            <person name="Gleadow R.M."/>
            <person name="Kulakow P."/>
            <person name="Ferguson M.E."/>
            <person name="Rounsley S."/>
            <person name="Rokhsar D.S."/>
        </authorList>
    </citation>
    <scope>NUCLEOTIDE SEQUENCE [LARGE SCALE GENOMIC DNA]</scope>
    <source>
        <strain evidence="2">cv. AM560-2</strain>
    </source>
</reference>
<dbReference type="EMBL" id="CM004395">
    <property type="protein sequence ID" value="KAG8647737.1"/>
    <property type="molecule type" value="Genomic_DNA"/>
</dbReference>
<organism evidence="1 2">
    <name type="scientific">Manihot esculenta</name>
    <name type="common">Cassava</name>
    <name type="synonym">Jatropha manihot</name>
    <dbReference type="NCBI Taxonomy" id="3983"/>
    <lineage>
        <taxon>Eukaryota</taxon>
        <taxon>Viridiplantae</taxon>
        <taxon>Streptophyta</taxon>
        <taxon>Embryophyta</taxon>
        <taxon>Tracheophyta</taxon>
        <taxon>Spermatophyta</taxon>
        <taxon>Magnoliopsida</taxon>
        <taxon>eudicotyledons</taxon>
        <taxon>Gunneridae</taxon>
        <taxon>Pentapetalae</taxon>
        <taxon>rosids</taxon>
        <taxon>fabids</taxon>
        <taxon>Malpighiales</taxon>
        <taxon>Euphorbiaceae</taxon>
        <taxon>Crotonoideae</taxon>
        <taxon>Manihoteae</taxon>
        <taxon>Manihot</taxon>
    </lineage>
</organism>
<evidence type="ECO:0000313" key="1">
    <source>
        <dbReference type="EMBL" id="KAG8647737.1"/>
    </source>
</evidence>